<evidence type="ECO:0000256" key="2">
    <source>
        <dbReference type="RuleBase" id="RU003860"/>
    </source>
</evidence>
<name>A0A1B6JJ44_9HEMI</name>
<dbReference type="InterPro" id="IPR002634">
    <property type="entry name" value="BolA"/>
</dbReference>
<dbReference type="PANTHER" id="PTHR46229">
    <property type="entry name" value="BOLA TRANSCRIPTION REGULATOR"/>
    <property type="match status" value="1"/>
</dbReference>
<protein>
    <submittedName>
        <fullName evidence="4">Uncharacterized protein</fullName>
    </submittedName>
</protein>
<organism evidence="4">
    <name type="scientific">Homalodisca liturata</name>
    <dbReference type="NCBI Taxonomy" id="320908"/>
    <lineage>
        <taxon>Eukaryota</taxon>
        <taxon>Metazoa</taxon>
        <taxon>Ecdysozoa</taxon>
        <taxon>Arthropoda</taxon>
        <taxon>Hexapoda</taxon>
        <taxon>Insecta</taxon>
        <taxon>Pterygota</taxon>
        <taxon>Neoptera</taxon>
        <taxon>Paraneoptera</taxon>
        <taxon>Hemiptera</taxon>
        <taxon>Auchenorrhyncha</taxon>
        <taxon>Membracoidea</taxon>
        <taxon>Cicadellidae</taxon>
        <taxon>Cicadellinae</taxon>
        <taxon>Proconiini</taxon>
        <taxon>Homalodisca</taxon>
    </lineage>
</organism>
<dbReference type="FunFam" id="3.30.300.90:FF:000001">
    <property type="entry name" value="Transcriptional regulator BolA"/>
    <property type="match status" value="1"/>
</dbReference>
<dbReference type="Pfam" id="PF01722">
    <property type="entry name" value="BolA"/>
    <property type="match status" value="1"/>
</dbReference>
<feature type="signal peptide" evidence="3">
    <location>
        <begin position="1"/>
        <end position="18"/>
    </location>
</feature>
<dbReference type="SUPFAM" id="SSF82657">
    <property type="entry name" value="BolA-like"/>
    <property type="match status" value="1"/>
</dbReference>
<dbReference type="InterPro" id="IPR036065">
    <property type="entry name" value="BolA-like_sf"/>
</dbReference>
<keyword evidence="3" id="KW-0732">Signal</keyword>
<evidence type="ECO:0000256" key="1">
    <source>
        <dbReference type="ARBA" id="ARBA00005578"/>
    </source>
</evidence>
<sequence length="140" mass="15332">MICVAIFVHLLTTGWIYANPASERASKQTMSRVPFSGGPVEMGIRKKITEKLNPIHLEVINESYKHNAPPGTEAHFKVVVVAEQFKDMPLIKRHRTVNDVLSTELATTVHALSIEAKTPEQWAAKPEAASTPACLGGFGK</sequence>
<reference evidence="4" key="1">
    <citation type="submission" date="2015-11" db="EMBL/GenBank/DDBJ databases">
        <title>De novo transcriptome assembly of four potential Pierce s Disease insect vectors from Arizona vineyards.</title>
        <authorList>
            <person name="Tassone E.E."/>
        </authorList>
    </citation>
    <scope>NUCLEOTIDE SEQUENCE</scope>
</reference>
<dbReference type="InterPro" id="IPR050961">
    <property type="entry name" value="BolA/IbaG_stress_morph_reg"/>
</dbReference>
<proteinExistence type="inferred from homology"/>
<dbReference type="Gene3D" id="3.30.300.90">
    <property type="entry name" value="BolA-like"/>
    <property type="match status" value="1"/>
</dbReference>
<dbReference type="PANTHER" id="PTHR46229:SF2">
    <property type="entry name" value="BOLA-LIKE PROTEIN 1"/>
    <property type="match status" value="1"/>
</dbReference>
<feature type="chain" id="PRO_5008585889" evidence="3">
    <location>
        <begin position="19"/>
        <end position="140"/>
    </location>
</feature>
<evidence type="ECO:0000256" key="3">
    <source>
        <dbReference type="SAM" id="SignalP"/>
    </source>
</evidence>
<evidence type="ECO:0000313" key="4">
    <source>
        <dbReference type="EMBL" id="JAS99210.1"/>
    </source>
</evidence>
<dbReference type="AlphaFoldDB" id="A0A1B6JJ44"/>
<dbReference type="GO" id="GO:1990229">
    <property type="term" value="C:iron-sulfur cluster assembly complex"/>
    <property type="evidence" value="ECO:0007669"/>
    <property type="project" value="UniProtKB-ARBA"/>
</dbReference>
<dbReference type="EMBL" id="GECU01008496">
    <property type="protein sequence ID" value="JAS99210.1"/>
    <property type="molecule type" value="Transcribed_RNA"/>
</dbReference>
<accession>A0A1B6JJ44</accession>
<comment type="similarity">
    <text evidence="1 2">Belongs to the BolA/IbaG family.</text>
</comment>
<dbReference type="GO" id="GO:0005739">
    <property type="term" value="C:mitochondrion"/>
    <property type="evidence" value="ECO:0007669"/>
    <property type="project" value="TreeGrafter"/>
</dbReference>
<gene>
    <name evidence="4" type="ORF">g.20159</name>
</gene>